<organism evidence="3 4">
    <name type="scientific">Aphanomyces invadans</name>
    <dbReference type="NCBI Taxonomy" id="157072"/>
    <lineage>
        <taxon>Eukaryota</taxon>
        <taxon>Sar</taxon>
        <taxon>Stramenopiles</taxon>
        <taxon>Oomycota</taxon>
        <taxon>Saprolegniomycetes</taxon>
        <taxon>Saprolegniales</taxon>
        <taxon>Verrucalvaceae</taxon>
        <taxon>Aphanomyces</taxon>
    </lineage>
</organism>
<dbReference type="Pfam" id="PF22516">
    <property type="entry name" value="PreP_C"/>
    <property type="match status" value="1"/>
</dbReference>
<evidence type="ECO:0008006" key="5">
    <source>
        <dbReference type="Google" id="ProtNLM"/>
    </source>
</evidence>
<sequence length="394" mass="42730">MGYRADICLSDTHDIDAHAESLVVESLCLPHHISSTLSLLEQLFSDTQYTSPDNLHQIKSLLVSASASANASIASSGHALAGYRAQLGMTSHAVLSERARGLTSMDALQRWVDAVEADPAALEALASIFRHLAGICFRRDRMQLSVVTEPSLINQVDTHLANMTWQLSSDAHFKLDDVVAALGLPTGPDAAVVPDKAFFGYPIAVNFNVLSFASVPLLHADHAPLSVLGQVLSSCHLHQHVRERGGAYGCSAAQGVFTMSSYFDPHTTQTFEAYEDAVRYAVDGKFTDADVNQALLATFSGIDAPQAPSAKVFFGIAAVCRRHAMVVSHQGKGLFTRGFTYDMLQVRRSQLLQVTRADLMRVAATHLANETVVRRAVVVGKEEGRDDLERRGFQ</sequence>
<dbReference type="PANTHER" id="PTHR43016">
    <property type="entry name" value="PRESEQUENCE PROTEASE"/>
    <property type="match status" value="1"/>
</dbReference>
<protein>
    <recommendedName>
        <fullName evidence="5">Peptidase M16C associated domain-containing protein</fullName>
    </recommendedName>
</protein>
<dbReference type="SUPFAM" id="SSF63411">
    <property type="entry name" value="LuxS/MPP-like metallohydrolase"/>
    <property type="match status" value="2"/>
</dbReference>
<dbReference type="GO" id="GO:0004222">
    <property type="term" value="F:metalloendopeptidase activity"/>
    <property type="evidence" value="ECO:0007669"/>
    <property type="project" value="TreeGrafter"/>
</dbReference>
<dbReference type="GO" id="GO:0046872">
    <property type="term" value="F:metal ion binding"/>
    <property type="evidence" value="ECO:0007669"/>
    <property type="project" value="InterPro"/>
</dbReference>
<comment type="caution">
    <text evidence="3">The sequence shown here is derived from an EMBL/GenBank/DDBJ whole genome shotgun (WGS) entry which is preliminary data.</text>
</comment>
<evidence type="ECO:0000313" key="4">
    <source>
        <dbReference type="Proteomes" id="UP000285060"/>
    </source>
</evidence>
<name>A0A418AR78_9STRA</name>
<keyword evidence="4" id="KW-1185">Reference proteome</keyword>
<dbReference type="AlphaFoldDB" id="A0A418AR78"/>
<gene>
    <name evidence="3" type="ORF">DYB32_006640</name>
</gene>
<evidence type="ECO:0000259" key="1">
    <source>
        <dbReference type="Pfam" id="PF08367"/>
    </source>
</evidence>
<dbReference type="InterPro" id="IPR055130">
    <property type="entry name" value="PreP_C"/>
</dbReference>
<dbReference type="EMBL" id="QUSY01000731">
    <property type="protein sequence ID" value="RHY27653.1"/>
    <property type="molecule type" value="Genomic_DNA"/>
</dbReference>
<dbReference type="InterPro" id="IPR011249">
    <property type="entry name" value="Metalloenz_LuxS/M16"/>
</dbReference>
<evidence type="ECO:0000313" key="3">
    <source>
        <dbReference type="EMBL" id="RHY27653.1"/>
    </source>
</evidence>
<feature type="domain" description="Presequence protease mitochondrial-type C-terminal" evidence="2">
    <location>
        <begin position="226"/>
        <end position="312"/>
    </location>
</feature>
<dbReference type="Proteomes" id="UP000285060">
    <property type="component" value="Unassembled WGS sequence"/>
</dbReference>
<dbReference type="Pfam" id="PF08367">
    <property type="entry name" value="M16C_assoc"/>
    <property type="match status" value="1"/>
</dbReference>
<accession>A0A418AR78</accession>
<evidence type="ECO:0000259" key="2">
    <source>
        <dbReference type="Pfam" id="PF22516"/>
    </source>
</evidence>
<dbReference type="Gene3D" id="3.30.830.10">
    <property type="entry name" value="Metalloenzyme, LuxS/M16 peptidase-like"/>
    <property type="match status" value="2"/>
</dbReference>
<dbReference type="PANTHER" id="PTHR43016:SF13">
    <property type="entry name" value="PRESEQUENCE PROTEASE, MITOCHONDRIAL"/>
    <property type="match status" value="1"/>
</dbReference>
<dbReference type="VEuPathDB" id="FungiDB:H310_14157"/>
<dbReference type="InterPro" id="IPR013578">
    <property type="entry name" value="Peptidase_M16C_assoc"/>
</dbReference>
<feature type="domain" description="Peptidase M16C associated" evidence="1">
    <location>
        <begin position="10"/>
        <end position="109"/>
    </location>
</feature>
<proteinExistence type="predicted"/>
<reference evidence="3 4" key="1">
    <citation type="submission" date="2018-08" db="EMBL/GenBank/DDBJ databases">
        <title>Aphanomyces genome sequencing and annotation.</title>
        <authorList>
            <person name="Minardi D."/>
            <person name="Oidtmann B."/>
            <person name="Van Der Giezen M."/>
            <person name="Studholme D.J."/>
        </authorList>
    </citation>
    <scope>NUCLEOTIDE SEQUENCE [LARGE SCALE GENOMIC DNA]</scope>
    <source>
        <strain evidence="3 4">NJM0002</strain>
    </source>
</reference>
<dbReference type="GO" id="GO:0016485">
    <property type="term" value="P:protein processing"/>
    <property type="evidence" value="ECO:0007669"/>
    <property type="project" value="TreeGrafter"/>
</dbReference>